<dbReference type="GO" id="GO:0005829">
    <property type="term" value="C:cytosol"/>
    <property type="evidence" value="ECO:0007669"/>
    <property type="project" value="TreeGrafter"/>
</dbReference>
<keyword evidence="5" id="KW-0220">Diaminopimelate biosynthesis</keyword>
<evidence type="ECO:0000259" key="13">
    <source>
        <dbReference type="Pfam" id="PF01113"/>
    </source>
</evidence>
<evidence type="ECO:0000256" key="10">
    <source>
        <dbReference type="ARBA" id="ARBA00038983"/>
    </source>
</evidence>
<dbReference type="HAMAP" id="MF_00102">
    <property type="entry name" value="DapB"/>
    <property type="match status" value="1"/>
</dbReference>
<feature type="non-terminal residue" evidence="15">
    <location>
        <position position="1"/>
    </location>
</feature>
<dbReference type="SUPFAM" id="SSF51735">
    <property type="entry name" value="NAD(P)-binding Rossmann-fold domains"/>
    <property type="match status" value="1"/>
</dbReference>
<evidence type="ECO:0000256" key="1">
    <source>
        <dbReference type="ARBA" id="ARBA00006642"/>
    </source>
</evidence>
<feature type="domain" description="Dihydrodipicolinate reductase N-terminal" evidence="13">
    <location>
        <begin position="2"/>
        <end position="69"/>
    </location>
</feature>
<evidence type="ECO:0000256" key="9">
    <source>
        <dbReference type="ARBA" id="ARBA00037922"/>
    </source>
</evidence>
<comment type="pathway">
    <text evidence="9">Amino-acid biosynthesis; L-lysine biosynthesis via DAP pathway; (S)-tetrahydrodipicolinate from L-aspartate: step 4/4.</text>
</comment>
<evidence type="ECO:0000256" key="8">
    <source>
        <dbReference type="ARBA" id="ARBA00023154"/>
    </source>
</evidence>
<organism evidence="15">
    <name type="scientific">marine metagenome</name>
    <dbReference type="NCBI Taxonomy" id="408172"/>
    <lineage>
        <taxon>unclassified sequences</taxon>
        <taxon>metagenomes</taxon>
        <taxon>ecological metagenomes</taxon>
    </lineage>
</organism>
<dbReference type="InterPro" id="IPR022663">
    <property type="entry name" value="DapB_C"/>
</dbReference>
<keyword evidence="6" id="KW-0560">Oxidoreductase</keyword>
<evidence type="ECO:0000259" key="14">
    <source>
        <dbReference type="Pfam" id="PF05173"/>
    </source>
</evidence>
<dbReference type="PANTHER" id="PTHR20836:SF0">
    <property type="entry name" value="4-HYDROXY-TETRAHYDRODIPICOLINATE REDUCTASE 1, CHLOROPLASTIC-RELATED"/>
    <property type="match status" value="1"/>
</dbReference>
<dbReference type="PIRSF" id="PIRSF000161">
    <property type="entry name" value="DHPR"/>
    <property type="match status" value="1"/>
</dbReference>
<evidence type="ECO:0000313" key="15">
    <source>
        <dbReference type="EMBL" id="SVD49416.1"/>
    </source>
</evidence>
<dbReference type="EC" id="1.17.1.8" evidence="10"/>
<dbReference type="NCBIfam" id="TIGR00036">
    <property type="entry name" value="dapB"/>
    <property type="match status" value="1"/>
</dbReference>
<reference evidence="15" key="1">
    <citation type="submission" date="2018-05" db="EMBL/GenBank/DDBJ databases">
        <authorList>
            <person name="Lanie J.A."/>
            <person name="Ng W.-L."/>
            <person name="Kazmierczak K.M."/>
            <person name="Andrzejewski T.M."/>
            <person name="Davidsen T.M."/>
            <person name="Wayne K.J."/>
            <person name="Tettelin H."/>
            <person name="Glass J.I."/>
            <person name="Rusch D."/>
            <person name="Podicherti R."/>
            <person name="Tsui H.-C.T."/>
            <person name="Winkler M.E."/>
        </authorList>
    </citation>
    <scope>NUCLEOTIDE SEQUENCE</scope>
</reference>
<keyword evidence="2" id="KW-0963">Cytoplasm</keyword>
<protein>
    <recommendedName>
        <fullName evidence="10">4-hydroxy-tetrahydrodipicolinate reductase</fullName>
        <ecNumber evidence="10">1.17.1.8</ecNumber>
    </recommendedName>
</protein>
<proteinExistence type="inferred from homology"/>
<evidence type="ECO:0000256" key="4">
    <source>
        <dbReference type="ARBA" id="ARBA00022857"/>
    </source>
</evidence>
<dbReference type="InterPro" id="IPR000846">
    <property type="entry name" value="DapB_N"/>
</dbReference>
<dbReference type="EMBL" id="UINC01154241">
    <property type="protein sequence ID" value="SVD49416.1"/>
    <property type="molecule type" value="Genomic_DNA"/>
</dbReference>
<evidence type="ECO:0000256" key="11">
    <source>
        <dbReference type="ARBA" id="ARBA00049080"/>
    </source>
</evidence>
<evidence type="ECO:0000256" key="7">
    <source>
        <dbReference type="ARBA" id="ARBA00023027"/>
    </source>
</evidence>
<dbReference type="Gene3D" id="3.40.50.720">
    <property type="entry name" value="NAD(P)-binding Rossmann-like Domain"/>
    <property type="match status" value="1"/>
</dbReference>
<accession>A0A382VS56</accession>
<dbReference type="AlphaFoldDB" id="A0A382VS56"/>
<dbReference type="PANTHER" id="PTHR20836">
    <property type="entry name" value="DIHYDRODIPICOLINATE REDUCTASE"/>
    <property type="match status" value="1"/>
</dbReference>
<dbReference type="Pfam" id="PF05173">
    <property type="entry name" value="DapB_C"/>
    <property type="match status" value="1"/>
</dbReference>
<dbReference type="GO" id="GO:0009089">
    <property type="term" value="P:lysine biosynthetic process via diaminopimelate"/>
    <property type="evidence" value="ECO:0007669"/>
    <property type="project" value="InterPro"/>
</dbReference>
<dbReference type="Pfam" id="PF01113">
    <property type="entry name" value="DapB_N"/>
    <property type="match status" value="1"/>
</dbReference>
<dbReference type="InterPro" id="IPR036291">
    <property type="entry name" value="NAD(P)-bd_dom_sf"/>
</dbReference>
<dbReference type="Gene3D" id="3.30.360.10">
    <property type="entry name" value="Dihydrodipicolinate Reductase, domain 2"/>
    <property type="match status" value="1"/>
</dbReference>
<keyword evidence="8" id="KW-0457">Lysine biosynthesis</keyword>
<keyword evidence="3" id="KW-0028">Amino-acid biosynthesis</keyword>
<keyword evidence="7" id="KW-0520">NAD</keyword>
<dbReference type="PROSITE" id="PS01298">
    <property type="entry name" value="DAPB"/>
    <property type="match status" value="1"/>
</dbReference>
<comment type="catalytic activity">
    <reaction evidence="11">
        <text>(S)-2,3,4,5-tetrahydrodipicolinate + NADP(+) + H2O = (2S,4S)-4-hydroxy-2,3,4,5-tetrahydrodipicolinate + NADPH + H(+)</text>
        <dbReference type="Rhea" id="RHEA:35331"/>
        <dbReference type="ChEBI" id="CHEBI:15377"/>
        <dbReference type="ChEBI" id="CHEBI:15378"/>
        <dbReference type="ChEBI" id="CHEBI:16845"/>
        <dbReference type="ChEBI" id="CHEBI:57783"/>
        <dbReference type="ChEBI" id="CHEBI:58349"/>
        <dbReference type="ChEBI" id="CHEBI:67139"/>
        <dbReference type="EC" id="1.17.1.8"/>
    </reaction>
</comment>
<evidence type="ECO:0000256" key="2">
    <source>
        <dbReference type="ARBA" id="ARBA00022490"/>
    </source>
</evidence>
<dbReference type="GO" id="GO:0019877">
    <property type="term" value="P:diaminopimelate biosynthetic process"/>
    <property type="evidence" value="ECO:0007669"/>
    <property type="project" value="UniProtKB-KW"/>
</dbReference>
<evidence type="ECO:0000256" key="6">
    <source>
        <dbReference type="ARBA" id="ARBA00023002"/>
    </source>
</evidence>
<name>A0A382VS56_9ZZZZ</name>
<dbReference type="FunFam" id="3.30.360.10:FF:000004">
    <property type="entry name" value="4-hydroxy-tetrahydrodipicolinate reductase"/>
    <property type="match status" value="1"/>
</dbReference>
<dbReference type="InterPro" id="IPR023940">
    <property type="entry name" value="DHDPR_bac"/>
</dbReference>
<sequence length="213" mass="22758">IINDDLASVTCNVDVVIDFTIAQATVVNLEICAQTAKPMVIATTGLSSSEQDRLHQIGQSQPIVFASNYSIGVNATFRLVAEAARIFGEGVDIEIVESHHRHKVDAPSGTAISLGQYAATALGRDLLEVEVHGRHGQTGARDETSIGFHAIRGGEIVGEHTVMFISPGERLEITHRAQSRTNFGEGALRAAAWVVGQEPGVYDMMDVLGIAKN</sequence>
<evidence type="ECO:0000256" key="12">
    <source>
        <dbReference type="ARBA" id="ARBA00049396"/>
    </source>
</evidence>
<feature type="domain" description="Dihydrodipicolinate reductase C-terminal" evidence="14">
    <location>
        <begin position="72"/>
        <end position="208"/>
    </location>
</feature>
<keyword evidence="4" id="KW-0521">NADP</keyword>
<gene>
    <name evidence="15" type="ORF">METZ01_LOCUS402270</name>
</gene>
<dbReference type="InterPro" id="IPR022664">
    <property type="entry name" value="DapB_N_CS"/>
</dbReference>
<dbReference type="GO" id="GO:0008839">
    <property type="term" value="F:4-hydroxy-tetrahydrodipicolinate reductase"/>
    <property type="evidence" value="ECO:0007669"/>
    <property type="project" value="UniProtKB-EC"/>
</dbReference>
<evidence type="ECO:0000256" key="5">
    <source>
        <dbReference type="ARBA" id="ARBA00022915"/>
    </source>
</evidence>
<comment type="catalytic activity">
    <reaction evidence="12">
        <text>(S)-2,3,4,5-tetrahydrodipicolinate + NAD(+) + H2O = (2S,4S)-4-hydroxy-2,3,4,5-tetrahydrodipicolinate + NADH + H(+)</text>
        <dbReference type="Rhea" id="RHEA:35323"/>
        <dbReference type="ChEBI" id="CHEBI:15377"/>
        <dbReference type="ChEBI" id="CHEBI:15378"/>
        <dbReference type="ChEBI" id="CHEBI:16845"/>
        <dbReference type="ChEBI" id="CHEBI:57540"/>
        <dbReference type="ChEBI" id="CHEBI:57945"/>
        <dbReference type="ChEBI" id="CHEBI:67139"/>
        <dbReference type="EC" id="1.17.1.8"/>
    </reaction>
</comment>
<dbReference type="CDD" id="cd02274">
    <property type="entry name" value="DHDPR_N"/>
    <property type="match status" value="1"/>
</dbReference>
<evidence type="ECO:0000256" key="3">
    <source>
        <dbReference type="ARBA" id="ARBA00022605"/>
    </source>
</evidence>
<comment type="similarity">
    <text evidence="1">Belongs to the DapB family.</text>
</comment>
<dbReference type="SUPFAM" id="SSF55347">
    <property type="entry name" value="Glyceraldehyde-3-phosphate dehydrogenase-like, C-terminal domain"/>
    <property type="match status" value="1"/>
</dbReference>